<gene>
    <name evidence="1" type="ORF">SPHA_4660</name>
</gene>
<dbReference type="EMBL" id="CAHIKZ030000150">
    <property type="protein sequence ID" value="CAE1156166.1"/>
    <property type="molecule type" value="Genomic_DNA"/>
</dbReference>
<dbReference type="GO" id="GO:0032543">
    <property type="term" value="P:mitochondrial translation"/>
    <property type="evidence" value="ECO:0007669"/>
    <property type="project" value="InterPro"/>
</dbReference>
<dbReference type="PANTHER" id="PTHR13490:SF0">
    <property type="entry name" value="SMALL RIBOSOMAL SUBUNIT PROTEIN MS35"/>
    <property type="match status" value="1"/>
</dbReference>
<dbReference type="PANTHER" id="PTHR13490">
    <property type="entry name" value="MITOCHONDRIAL 28S RIBOSOMAL PROTEIN S28"/>
    <property type="match status" value="1"/>
</dbReference>
<keyword evidence="2" id="KW-1185">Reference proteome</keyword>
<evidence type="ECO:0000313" key="2">
    <source>
        <dbReference type="Proteomes" id="UP000597762"/>
    </source>
</evidence>
<accession>A0A812AT60</accession>
<proteinExistence type="predicted"/>
<dbReference type="Proteomes" id="UP000597762">
    <property type="component" value="Unassembled WGS sequence"/>
</dbReference>
<comment type="caution">
    <text evidence="1">The sequence shown here is derived from an EMBL/GenBank/DDBJ whole genome shotgun (WGS) entry which is preliminary data.</text>
</comment>
<dbReference type="GO" id="GO:0003735">
    <property type="term" value="F:structural constituent of ribosome"/>
    <property type="evidence" value="ECO:0007669"/>
    <property type="project" value="InterPro"/>
</dbReference>
<evidence type="ECO:0000313" key="1">
    <source>
        <dbReference type="EMBL" id="CAE1156166.1"/>
    </source>
</evidence>
<dbReference type="GO" id="GO:0005763">
    <property type="term" value="C:mitochondrial small ribosomal subunit"/>
    <property type="evidence" value="ECO:0007669"/>
    <property type="project" value="TreeGrafter"/>
</dbReference>
<organism evidence="1 2">
    <name type="scientific">Acanthosepion pharaonis</name>
    <name type="common">Pharaoh cuttlefish</name>
    <name type="synonym">Sepia pharaonis</name>
    <dbReference type="NCBI Taxonomy" id="158019"/>
    <lineage>
        <taxon>Eukaryota</taxon>
        <taxon>Metazoa</taxon>
        <taxon>Spiralia</taxon>
        <taxon>Lophotrochozoa</taxon>
        <taxon>Mollusca</taxon>
        <taxon>Cephalopoda</taxon>
        <taxon>Coleoidea</taxon>
        <taxon>Decapodiformes</taxon>
        <taxon>Sepiida</taxon>
        <taxon>Sepiina</taxon>
        <taxon>Sepiidae</taxon>
        <taxon>Acanthosepion</taxon>
    </lineage>
</organism>
<reference evidence="1" key="1">
    <citation type="submission" date="2021-01" db="EMBL/GenBank/DDBJ databases">
        <authorList>
            <person name="Li R."/>
            <person name="Bekaert M."/>
        </authorList>
    </citation>
    <scope>NUCLEOTIDE SEQUENCE</scope>
    <source>
        <strain evidence="1">Farmed</strain>
    </source>
</reference>
<dbReference type="OrthoDB" id="283424at2759"/>
<sequence>MACRYRFISREPPPPSPLSLSLPLLLLLKYSFATSMAASYGISLYLRNLLQCRNAVCSRYYGHISKIACFTSSARSLDMTQEDEFRVFEIPGLKPKEAQRAKKRRRKEVPPPRYHKMKVTDDWTNIWPSASTFKHSAIPFPVRQGFIKRLNENEGIPPGRYANAELMKIPNFLHLTPAHIKKHCEALKKFCTAWPKGLETNEKCEEHFPLEVISSDYLMAGPSLRDSRANLVTFKVTRANKLSHYIAKNF</sequence>
<dbReference type="AlphaFoldDB" id="A0A812AT60"/>
<dbReference type="InterPro" id="IPR039848">
    <property type="entry name" value="Ribosomal_mS35_mt"/>
</dbReference>
<name>A0A812AT60_ACAPH</name>
<protein>
    <submittedName>
        <fullName evidence="1">MRPS35</fullName>
    </submittedName>
</protein>